<evidence type="ECO:0000313" key="2">
    <source>
        <dbReference type="Proteomes" id="UP001139534"/>
    </source>
</evidence>
<gene>
    <name evidence="1" type="ORF">M0651_10165</name>
</gene>
<proteinExistence type="predicted"/>
<organism evidence="1 2">
    <name type="scientific">Paenibacillus mellifer</name>
    <dbReference type="NCBI Taxonomy" id="2937794"/>
    <lineage>
        <taxon>Bacteria</taxon>
        <taxon>Bacillati</taxon>
        <taxon>Bacillota</taxon>
        <taxon>Bacilli</taxon>
        <taxon>Bacillales</taxon>
        <taxon>Paenibacillaceae</taxon>
        <taxon>Paenibacillus</taxon>
    </lineage>
</organism>
<comment type="caution">
    <text evidence="1">The sequence shown here is derived from an EMBL/GenBank/DDBJ whole genome shotgun (WGS) entry which is preliminary data.</text>
</comment>
<dbReference type="InterPro" id="IPR011009">
    <property type="entry name" value="Kinase-like_dom_sf"/>
</dbReference>
<protein>
    <submittedName>
        <fullName evidence="1">Ecdysteroid 22-kinase family protein</fullName>
    </submittedName>
</protein>
<reference evidence="1" key="1">
    <citation type="submission" date="2022-04" db="EMBL/GenBank/DDBJ databases">
        <authorList>
            <person name="Seo M.-J."/>
        </authorList>
    </citation>
    <scope>NUCLEOTIDE SEQUENCE</scope>
    <source>
        <strain evidence="1">MBLB2552</strain>
    </source>
</reference>
<dbReference type="EMBL" id="JALPRK010000007">
    <property type="protein sequence ID" value="MCK8487536.1"/>
    <property type="molecule type" value="Genomic_DNA"/>
</dbReference>
<evidence type="ECO:0000313" key="1">
    <source>
        <dbReference type="EMBL" id="MCK8487536.1"/>
    </source>
</evidence>
<name>A0A9X2BT54_9BACL</name>
<dbReference type="Gene3D" id="3.90.1200.10">
    <property type="match status" value="1"/>
</dbReference>
<keyword evidence="2" id="KW-1185">Reference proteome</keyword>
<accession>A0A9X2BT54</accession>
<dbReference type="PANTHER" id="PTHR11012:SF30">
    <property type="entry name" value="PROTEIN KINASE-LIKE DOMAIN-CONTAINING"/>
    <property type="match status" value="1"/>
</dbReference>
<dbReference type="SUPFAM" id="SSF56112">
    <property type="entry name" value="Protein kinase-like (PK-like)"/>
    <property type="match status" value="1"/>
</dbReference>
<dbReference type="RefSeq" id="WP_248551636.1">
    <property type="nucleotide sequence ID" value="NZ_JALPRK010000007.1"/>
</dbReference>
<sequence>MPLTDNQLFEILRDQNEFKVLDIRRTENITRDRASLNKIDVHTRDNRIVPLLEKNTISTSVPNENIIYNYYSNKDVSIPKVFYNEYDQTQHEGILLMEDLTPTHCNIADWEVPIDPDKLKTIIDMISQFHAVSWGRGELSAPQHLQSTEEYLKHIGYLERDYIHFRKTQTYNLGDDQFEVYEKSLQNLRENAQKHIERITTNQHTSFIHGDLNVCNMLYPLIGNARPYIIDLEAVRVGLCTEDLVMLFIHDLYHGGEMTLHIFQMYYRSICSKIPCEYTYDQFMEDIRTSIMEGIFFPLKLFVHNGVKDEELILKSLNAYQSLIGVIRPSLR</sequence>
<dbReference type="Pfam" id="PF02958">
    <property type="entry name" value="EcKL"/>
    <property type="match status" value="1"/>
</dbReference>
<dbReference type="PANTHER" id="PTHR11012">
    <property type="entry name" value="PROTEIN KINASE-LIKE DOMAIN-CONTAINING"/>
    <property type="match status" value="1"/>
</dbReference>
<dbReference type="InterPro" id="IPR004119">
    <property type="entry name" value="EcKL"/>
</dbReference>
<dbReference type="AlphaFoldDB" id="A0A9X2BT54"/>
<dbReference type="Proteomes" id="UP001139534">
    <property type="component" value="Unassembled WGS sequence"/>
</dbReference>